<name>A0A6A6AVA8_9PEZI</name>
<dbReference type="PANTHER" id="PTHR42345">
    <property type="entry name" value="TPR_REGION DOMAIN-CONTAINING PROTEIN"/>
    <property type="match status" value="1"/>
</dbReference>
<dbReference type="PANTHER" id="PTHR42345:SF2">
    <property type="entry name" value="HELICASE-LIKE PROTEIN"/>
    <property type="match status" value="1"/>
</dbReference>
<feature type="region of interest" description="Disordered" evidence="1">
    <location>
        <begin position="400"/>
        <end position="441"/>
    </location>
</feature>
<feature type="region of interest" description="Disordered" evidence="1">
    <location>
        <begin position="660"/>
        <end position="682"/>
    </location>
</feature>
<feature type="compositionally biased region" description="Low complexity" evidence="1">
    <location>
        <begin position="483"/>
        <end position="496"/>
    </location>
</feature>
<dbReference type="Proteomes" id="UP000799438">
    <property type="component" value="Unassembled WGS sequence"/>
</dbReference>
<evidence type="ECO:0000313" key="3">
    <source>
        <dbReference type="Proteomes" id="UP000799438"/>
    </source>
</evidence>
<sequence length="899" mass="97625">MNLAGLSDDEVKALFSGAPVFSVEKTKGRRRPSVDFPYNGNLAVRDVSDSPQLSHEAFSAATLRPHLRTVEAQDSKATPRVGYDIDVVEVPSMLGLQAHEPGCVGFEHFLEIPYSDNLRTEERDEMEASRNREVLEETPEKLGIKWLDLRLMYERLKELGQYHQTYQESGGKVSILDHQQPGELYAHLFGKFLTPPRFDGSTGDPTGLKVQIETLMRVLRIEGIWRDFSIVEWRIRLGKLLWEPSTPEESEHDAYGFEQPYSERDMFLLQVLLASELLLRLDAISGLSMEEVTNGINLTAAEVRNFASLRTRKTDWDLVLARRFLENIEVLEETPSVPMPRKRGFFSALSVNRGEEHPANPAETEFWLRPRHQDRQLSGLLHFAEAIGWPNVEEVSSSLSSKIQSQATPTQTPTPSLYRTPLESPLPTPRSGHHAGGYFDDTLWRPQLTRNSTGRSIALQAASPPAAQAPPRRPALLRKDSSHPSSNHNNGGPPNVGGWLSRSYLTGLILPGEAMSHLLISTLLENDKRAIAALGNFANLCGGFTYGGKSWWSKGSVIGRVMAAMEEAKECMGWVGVPVVPEGCEAIWVDVASTVPMPTKARARIEAGERISRDSSFTAGGGGKTEAEARGADFIIPRDDETIRRPGVRFSRFDLHQSDRPFFPRADSDTEEESDAGAGPSYTGALTFEVEEQLEDGNTIGIVETTLHLTHDVFFVAAHPCTPPPATAAALKLAPPPRLSKDSRRSSTAGTGPTHSNSNSNNGSGTTQNGAAPSPSPSRVSSRRAPAHPLHAGARYRTVAAAALAAGAAGIGIGIGAGESASLLTADDDGDVDGDEDEETGGALLVVDARGGADQEVLARAWCAQRGEHAVVARVGRACLACAVREARALGVRVVVRVG</sequence>
<feature type="region of interest" description="Disordered" evidence="1">
    <location>
        <begin position="460"/>
        <end position="496"/>
    </location>
</feature>
<keyword evidence="3" id="KW-1185">Reference proteome</keyword>
<reference evidence="2" key="1">
    <citation type="journal article" date="2020" name="Stud. Mycol.">
        <title>101 Dothideomycetes genomes: a test case for predicting lifestyles and emergence of pathogens.</title>
        <authorList>
            <person name="Haridas S."/>
            <person name="Albert R."/>
            <person name="Binder M."/>
            <person name="Bloem J."/>
            <person name="Labutti K."/>
            <person name="Salamov A."/>
            <person name="Andreopoulos B."/>
            <person name="Baker S."/>
            <person name="Barry K."/>
            <person name="Bills G."/>
            <person name="Bluhm B."/>
            <person name="Cannon C."/>
            <person name="Castanera R."/>
            <person name="Culley D."/>
            <person name="Daum C."/>
            <person name="Ezra D."/>
            <person name="Gonzalez J."/>
            <person name="Henrissat B."/>
            <person name="Kuo A."/>
            <person name="Liang C."/>
            <person name="Lipzen A."/>
            <person name="Lutzoni F."/>
            <person name="Magnuson J."/>
            <person name="Mondo S."/>
            <person name="Nolan M."/>
            <person name="Ohm R."/>
            <person name="Pangilinan J."/>
            <person name="Park H.-J."/>
            <person name="Ramirez L."/>
            <person name="Alfaro M."/>
            <person name="Sun H."/>
            <person name="Tritt A."/>
            <person name="Yoshinaga Y."/>
            <person name="Zwiers L.-H."/>
            <person name="Turgeon B."/>
            <person name="Goodwin S."/>
            <person name="Spatafora J."/>
            <person name="Crous P."/>
            <person name="Grigoriev I."/>
        </authorList>
    </citation>
    <scope>NUCLEOTIDE SEQUENCE</scope>
    <source>
        <strain evidence="2">CBS 121167</strain>
    </source>
</reference>
<evidence type="ECO:0000256" key="1">
    <source>
        <dbReference type="SAM" id="MobiDB-lite"/>
    </source>
</evidence>
<proteinExistence type="predicted"/>
<feature type="region of interest" description="Disordered" evidence="1">
    <location>
        <begin position="727"/>
        <end position="787"/>
    </location>
</feature>
<organism evidence="2 3">
    <name type="scientific">Aplosporella prunicola CBS 121167</name>
    <dbReference type="NCBI Taxonomy" id="1176127"/>
    <lineage>
        <taxon>Eukaryota</taxon>
        <taxon>Fungi</taxon>
        <taxon>Dikarya</taxon>
        <taxon>Ascomycota</taxon>
        <taxon>Pezizomycotina</taxon>
        <taxon>Dothideomycetes</taxon>
        <taxon>Dothideomycetes incertae sedis</taxon>
        <taxon>Botryosphaeriales</taxon>
        <taxon>Aplosporellaceae</taxon>
        <taxon>Aplosporella</taxon>
    </lineage>
</organism>
<dbReference type="AlphaFoldDB" id="A0A6A6AVA8"/>
<gene>
    <name evidence="2" type="ORF">K452DRAFT_238319</name>
</gene>
<dbReference type="GeneID" id="54295147"/>
<dbReference type="OrthoDB" id="5420387at2759"/>
<feature type="compositionally biased region" description="Low complexity" evidence="1">
    <location>
        <begin position="400"/>
        <end position="416"/>
    </location>
</feature>
<evidence type="ECO:0000313" key="2">
    <source>
        <dbReference type="EMBL" id="KAF2135972.1"/>
    </source>
</evidence>
<accession>A0A6A6AVA8</accession>
<dbReference type="EMBL" id="ML995540">
    <property type="protein sequence ID" value="KAF2135972.1"/>
    <property type="molecule type" value="Genomic_DNA"/>
</dbReference>
<protein>
    <submittedName>
        <fullName evidence="2">Uncharacterized protein</fullName>
    </submittedName>
</protein>
<dbReference type="RefSeq" id="XP_033391690.1">
    <property type="nucleotide sequence ID" value="XM_033537651.1"/>
</dbReference>
<feature type="compositionally biased region" description="Low complexity" evidence="1">
    <location>
        <begin position="750"/>
        <end position="780"/>
    </location>
</feature>